<gene>
    <name evidence="7" type="ORF">GA0070603_2361</name>
</gene>
<dbReference type="GeneID" id="43279010"/>
<evidence type="ECO:0000256" key="2">
    <source>
        <dbReference type="ARBA" id="ARBA00023125"/>
    </source>
</evidence>
<keyword evidence="8" id="KW-1185">Reference proteome</keyword>
<dbReference type="InterPro" id="IPR011010">
    <property type="entry name" value="DNA_brk_join_enz"/>
</dbReference>
<keyword evidence="3" id="KW-0233">DNA recombination</keyword>
<dbReference type="GO" id="GO:0006310">
    <property type="term" value="P:DNA recombination"/>
    <property type="evidence" value="ECO:0007669"/>
    <property type="project" value="UniProtKB-KW"/>
</dbReference>
<evidence type="ECO:0000259" key="6">
    <source>
        <dbReference type="PROSITE" id="PS51900"/>
    </source>
</evidence>
<dbReference type="Gene3D" id="1.10.443.10">
    <property type="entry name" value="Intergrase catalytic core"/>
    <property type="match status" value="1"/>
</dbReference>
<dbReference type="STRING" id="47854.GA0070603_2361"/>
<keyword evidence="1" id="KW-0229">DNA integration</keyword>
<sequence length="309" mass="34813">MSPEISDLAASFRRHLRAAGKADRTLTLYGQSIRFFCDWLAAQGRPTTLDQLHRHAVSAWLADLSERVDVETVRTRLRGMRRFARWLVAEGELDKAPTEGVEMPARLDKPVRVLTDEELIRLLKQCAVARGRAGVFDRRIFDGRRDEVIIRLLTDCGLRVSELVSLTVADSLNLDQELLYVTGKGSRPRIVPYGARTGQAIDRYLRVRSAHPYAGRGDKLLLGERGPLSADGVRWRLELLGRAAQVPDLHPHAFRHTFAHRWLANGGQERDLMQLAGWRSDAMLSVYARSTAVARAQDSHRRLALGDLI</sequence>
<name>A0A1C6UTK7_9ACTN</name>
<evidence type="ECO:0000313" key="7">
    <source>
        <dbReference type="EMBL" id="SCL57163.1"/>
    </source>
</evidence>
<feature type="domain" description="Core-binding (CB)" evidence="6">
    <location>
        <begin position="3"/>
        <end position="88"/>
    </location>
</feature>
<evidence type="ECO:0000313" key="8">
    <source>
        <dbReference type="Proteomes" id="UP000198605"/>
    </source>
</evidence>
<dbReference type="Pfam" id="PF00589">
    <property type="entry name" value="Phage_integrase"/>
    <property type="match status" value="1"/>
</dbReference>
<dbReference type="PROSITE" id="PS51898">
    <property type="entry name" value="TYR_RECOMBINASE"/>
    <property type="match status" value="1"/>
</dbReference>
<dbReference type="EMBL" id="FMIB01000002">
    <property type="protein sequence ID" value="SCL57163.1"/>
    <property type="molecule type" value="Genomic_DNA"/>
</dbReference>
<dbReference type="AlphaFoldDB" id="A0A1C6UTK7"/>
<evidence type="ECO:0000256" key="4">
    <source>
        <dbReference type="PROSITE-ProRule" id="PRU01248"/>
    </source>
</evidence>
<dbReference type="InterPro" id="IPR002104">
    <property type="entry name" value="Integrase_catalytic"/>
</dbReference>
<organism evidence="7 8">
    <name type="scientific">Micromonospora chersina</name>
    <dbReference type="NCBI Taxonomy" id="47854"/>
    <lineage>
        <taxon>Bacteria</taxon>
        <taxon>Bacillati</taxon>
        <taxon>Actinomycetota</taxon>
        <taxon>Actinomycetes</taxon>
        <taxon>Micromonosporales</taxon>
        <taxon>Micromonosporaceae</taxon>
        <taxon>Micromonospora</taxon>
    </lineage>
</organism>
<evidence type="ECO:0000256" key="3">
    <source>
        <dbReference type="ARBA" id="ARBA00023172"/>
    </source>
</evidence>
<dbReference type="InterPro" id="IPR013762">
    <property type="entry name" value="Integrase-like_cat_sf"/>
</dbReference>
<dbReference type="Gene3D" id="1.10.150.130">
    <property type="match status" value="1"/>
</dbReference>
<feature type="domain" description="Tyr recombinase" evidence="5">
    <location>
        <begin position="109"/>
        <end position="301"/>
    </location>
</feature>
<accession>A0A1C6UTK7</accession>
<evidence type="ECO:0000259" key="5">
    <source>
        <dbReference type="PROSITE" id="PS51898"/>
    </source>
</evidence>
<dbReference type="InterPro" id="IPR010998">
    <property type="entry name" value="Integrase_recombinase_N"/>
</dbReference>
<dbReference type="OrthoDB" id="3183879at2"/>
<dbReference type="InterPro" id="IPR004107">
    <property type="entry name" value="Integrase_SAM-like_N"/>
</dbReference>
<dbReference type="SUPFAM" id="SSF56349">
    <property type="entry name" value="DNA breaking-rejoining enzymes"/>
    <property type="match status" value="1"/>
</dbReference>
<dbReference type="RefSeq" id="WP_091311693.1">
    <property type="nucleotide sequence ID" value="NZ_FMIB01000002.1"/>
</dbReference>
<dbReference type="GO" id="GO:0015074">
    <property type="term" value="P:DNA integration"/>
    <property type="evidence" value="ECO:0007669"/>
    <property type="project" value="UniProtKB-KW"/>
</dbReference>
<proteinExistence type="predicted"/>
<dbReference type="Pfam" id="PF13495">
    <property type="entry name" value="Phage_int_SAM_4"/>
    <property type="match status" value="1"/>
</dbReference>
<evidence type="ECO:0000256" key="1">
    <source>
        <dbReference type="ARBA" id="ARBA00022908"/>
    </source>
</evidence>
<keyword evidence="2 4" id="KW-0238">DNA-binding</keyword>
<dbReference type="PROSITE" id="PS51900">
    <property type="entry name" value="CB"/>
    <property type="match status" value="1"/>
</dbReference>
<dbReference type="GO" id="GO:0003677">
    <property type="term" value="F:DNA binding"/>
    <property type="evidence" value="ECO:0007669"/>
    <property type="project" value="UniProtKB-UniRule"/>
</dbReference>
<dbReference type="PANTHER" id="PTHR30349">
    <property type="entry name" value="PHAGE INTEGRASE-RELATED"/>
    <property type="match status" value="1"/>
</dbReference>
<dbReference type="Proteomes" id="UP000198605">
    <property type="component" value="Unassembled WGS sequence"/>
</dbReference>
<dbReference type="InterPro" id="IPR050090">
    <property type="entry name" value="Tyrosine_recombinase_XerCD"/>
</dbReference>
<dbReference type="InterPro" id="IPR044068">
    <property type="entry name" value="CB"/>
</dbReference>
<dbReference type="PANTHER" id="PTHR30349:SF81">
    <property type="entry name" value="TYROSINE RECOMBINASE XERC"/>
    <property type="match status" value="1"/>
</dbReference>
<protein>
    <submittedName>
        <fullName evidence="7">Site-specific recombinase XerD</fullName>
    </submittedName>
</protein>
<reference evidence="8" key="1">
    <citation type="submission" date="2016-06" db="EMBL/GenBank/DDBJ databases">
        <authorList>
            <person name="Varghese N."/>
            <person name="Submissions Spin"/>
        </authorList>
    </citation>
    <scope>NUCLEOTIDE SEQUENCE [LARGE SCALE GENOMIC DNA]</scope>
    <source>
        <strain evidence="8">DSM 44151</strain>
    </source>
</reference>